<organism evidence="10 11">
    <name type="scientific">Lutibacter maritimus</name>
    <dbReference type="NCBI Taxonomy" id="593133"/>
    <lineage>
        <taxon>Bacteria</taxon>
        <taxon>Pseudomonadati</taxon>
        <taxon>Bacteroidota</taxon>
        <taxon>Flavobacteriia</taxon>
        <taxon>Flavobacteriales</taxon>
        <taxon>Flavobacteriaceae</taxon>
        <taxon>Lutibacter</taxon>
    </lineage>
</organism>
<proteinExistence type="inferred from homology"/>
<evidence type="ECO:0000256" key="6">
    <source>
        <dbReference type="ARBA" id="ARBA00023237"/>
    </source>
</evidence>
<protein>
    <submittedName>
        <fullName evidence="10">TonB-linked outer membrane protein, SusC/RagA family</fullName>
    </submittedName>
</protein>
<dbReference type="InterPro" id="IPR036942">
    <property type="entry name" value="Beta-barrel_TonB_sf"/>
</dbReference>
<evidence type="ECO:0000313" key="11">
    <source>
        <dbReference type="Proteomes" id="UP000199312"/>
    </source>
</evidence>
<accession>A0A1I6RDB9</accession>
<dbReference type="InterPro" id="IPR008969">
    <property type="entry name" value="CarboxyPept-like_regulatory"/>
</dbReference>
<dbReference type="Gene3D" id="2.40.170.20">
    <property type="entry name" value="TonB-dependent receptor, beta-barrel domain"/>
    <property type="match status" value="1"/>
</dbReference>
<evidence type="ECO:0000313" key="10">
    <source>
        <dbReference type="EMBL" id="SFS62702.1"/>
    </source>
</evidence>
<dbReference type="InterPro" id="IPR039426">
    <property type="entry name" value="TonB-dep_rcpt-like"/>
</dbReference>
<keyword evidence="4 7" id="KW-0812">Transmembrane</keyword>
<evidence type="ECO:0000256" key="5">
    <source>
        <dbReference type="ARBA" id="ARBA00023136"/>
    </source>
</evidence>
<keyword evidence="11" id="KW-1185">Reference proteome</keyword>
<sequence>MIQKALKLFFLICVLGFSSLQAQTVKGTITDALDGAPLPGVNVIIKGTSVGVSSDFDGKFSIDVKSENAVLQFSFMGYATQEISVKGKTLINVALTQSAESLNEVVVTALGIKREKKSLGYAVQEIDGESLIQSRENNLANSISGKVSGVQIVRSSNGPASSSKIILRGNNSLTGDNQPLIVVDGVPMDNFTGAANNDYWNPSQDMGNGLGDLNPENIESMSVLKGASAAALYGSRAGNGVILITTKSGKVKKGLGITYSTTIGFETIGSTPEIQSVYGQGANNVYDEVSGSSWGPKIEGQQVTNWNGEQVALKAYDNLDTYFKTGINQTHTLSFQQQVSDATSVFSSATYLNDDSKIPGAKLERVNLLTRAVSKFGEDNKWTTDVKVQYINSKADNRPLNGSNISNGFGTMYMLPRSVNVADFKSGSDEFGNMIWYVPSNSMNPYWGAKNNLSTDARDRFLLNGNLKYEFNDWLRAEVKAGADLYTTSTESKLYAGSPLSNTGRYSLGKSTFSEKNYSALLIAQQDNIFGKFGGSLTLGGNLMSQTASGINSSSGELEVPNLFSLNNGKDKPTVDQIFSERKMNSLYGSMQINYDGYVYLDFTGRNDWSSTLSEENRSFFYPSISTSLVVTEMIKKQDGNLPDWINFGKVRASYAAVGNDLDPYRLYNSYSIGKDPNGNTTATTGNVKFNSDVKSELIKSVEFGIDGRFFSNRLAMDFSWYKSNATNQLIELPLDPLSGYNSEIVNAGDIQNKGFELMLNGTILDNPDGFSWEMSLNYSKNENSIEKLTDEVTQYELGGFDNVTVFATAGGGYGEIWGTKYQRVEEPTNPNFGAIIVDGNGLPTATSEKFKLGNQQPDALIGYSNTLSYKNLSFSFLIDARIGGEIFSGTNRTLQNSGNAAVTVVNGAREEFIVDGVVNDGNGGYVANTVAVSPQIYWNTITTRSGNLGITEANIYDASNVRLRNIQLNYSLPAKWLKNSGIQNAKAGISANNVWLISSHLNGVDPESVYATSTNAVGFENLSSPTSSTVFLNLSLSF</sequence>
<keyword evidence="8" id="KW-0732">Signal</keyword>
<keyword evidence="2 7" id="KW-0813">Transport</keyword>
<dbReference type="SUPFAM" id="SSF49464">
    <property type="entry name" value="Carboxypeptidase regulatory domain-like"/>
    <property type="match status" value="1"/>
</dbReference>
<dbReference type="STRING" id="593133.SAMN04488006_2362"/>
<dbReference type="InterPro" id="IPR037066">
    <property type="entry name" value="Plug_dom_sf"/>
</dbReference>
<feature type="domain" description="TonB-dependent receptor plug" evidence="9">
    <location>
        <begin position="116"/>
        <end position="241"/>
    </location>
</feature>
<comment type="subcellular location">
    <subcellularLocation>
        <location evidence="1 7">Cell outer membrane</location>
        <topology evidence="1 7">Multi-pass membrane protein</topology>
    </subcellularLocation>
</comment>
<name>A0A1I6RDB9_9FLAO</name>
<dbReference type="AlphaFoldDB" id="A0A1I6RDB9"/>
<evidence type="ECO:0000259" key="9">
    <source>
        <dbReference type="Pfam" id="PF07715"/>
    </source>
</evidence>
<dbReference type="Gene3D" id="2.60.40.1120">
    <property type="entry name" value="Carboxypeptidase-like, regulatory domain"/>
    <property type="match status" value="1"/>
</dbReference>
<evidence type="ECO:0000256" key="3">
    <source>
        <dbReference type="ARBA" id="ARBA00022452"/>
    </source>
</evidence>
<evidence type="ECO:0000256" key="4">
    <source>
        <dbReference type="ARBA" id="ARBA00022692"/>
    </source>
</evidence>
<comment type="similarity">
    <text evidence="7">Belongs to the TonB-dependent receptor family.</text>
</comment>
<dbReference type="Pfam" id="PF07715">
    <property type="entry name" value="Plug"/>
    <property type="match status" value="1"/>
</dbReference>
<evidence type="ECO:0000256" key="1">
    <source>
        <dbReference type="ARBA" id="ARBA00004571"/>
    </source>
</evidence>
<dbReference type="RefSeq" id="WP_090226809.1">
    <property type="nucleotide sequence ID" value="NZ_FOZP01000006.1"/>
</dbReference>
<evidence type="ECO:0000256" key="8">
    <source>
        <dbReference type="SAM" id="SignalP"/>
    </source>
</evidence>
<dbReference type="OrthoDB" id="9768177at2"/>
<keyword evidence="6 7" id="KW-0998">Cell outer membrane</keyword>
<reference evidence="11" key="1">
    <citation type="submission" date="2016-10" db="EMBL/GenBank/DDBJ databases">
        <authorList>
            <person name="Varghese N."/>
            <person name="Submissions S."/>
        </authorList>
    </citation>
    <scope>NUCLEOTIDE SEQUENCE [LARGE SCALE GENOMIC DNA]</scope>
    <source>
        <strain evidence="11">DSM 24450</strain>
    </source>
</reference>
<dbReference type="NCBIfam" id="TIGR04056">
    <property type="entry name" value="OMP_RagA_SusC"/>
    <property type="match status" value="1"/>
</dbReference>
<dbReference type="InterPro" id="IPR023996">
    <property type="entry name" value="TonB-dep_OMP_SusC/RagA"/>
</dbReference>
<keyword evidence="5 7" id="KW-0472">Membrane</keyword>
<dbReference type="InterPro" id="IPR023997">
    <property type="entry name" value="TonB-dep_OMP_SusC/RagA_CS"/>
</dbReference>
<feature type="chain" id="PRO_5011465239" evidence="8">
    <location>
        <begin position="23"/>
        <end position="1039"/>
    </location>
</feature>
<dbReference type="GO" id="GO:0009279">
    <property type="term" value="C:cell outer membrane"/>
    <property type="evidence" value="ECO:0007669"/>
    <property type="project" value="UniProtKB-SubCell"/>
</dbReference>
<dbReference type="Gene3D" id="2.170.130.10">
    <property type="entry name" value="TonB-dependent receptor, plug domain"/>
    <property type="match status" value="1"/>
</dbReference>
<dbReference type="Proteomes" id="UP000199312">
    <property type="component" value="Unassembled WGS sequence"/>
</dbReference>
<evidence type="ECO:0000256" key="2">
    <source>
        <dbReference type="ARBA" id="ARBA00022448"/>
    </source>
</evidence>
<gene>
    <name evidence="10" type="ORF">SAMN04488006_2362</name>
</gene>
<dbReference type="NCBIfam" id="TIGR04057">
    <property type="entry name" value="SusC_RagA_signa"/>
    <property type="match status" value="1"/>
</dbReference>
<feature type="signal peptide" evidence="8">
    <location>
        <begin position="1"/>
        <end position="22"/>
    </location>
</feature>
<dbReference type="PROSITE" id="PS52016">
    <property type="entry name" value="TONB_DEPENDENT_REC_3"/>
    <property type="match status" value="1"/>
</dbReference>
<dbReference type="EMBL" id="FOZP01000006">
    <property type="protein sequence ID" value="SFS62702.1"/>
    <property type="molecule type" value="Genomic_DNA"/>
</dbReference>
<evidence type="ECO:0000256" key="7">
    <source>
        <dbReference type="PROSITE-ProRule" id="PRU01360"/>
    </source>
</evidence>
<dbReference type="SUPFAM" id="SSF56935">
    <property type="entry name" value="Porins"/>
    <property type="match status" value="1"/>
</dbReference>
<keyword evidence="3 7" id="KW-1134">Transmembrane beta strand</keyword>
<dbReference type="InterPro" id="IPR012910">
    <property type="entry name" value="Plug_dom"/>
</dbReference>
<dbReference type="Pfam" id="PF13715">
    <property type="entry name" value="CarbopepD_reg_2"/>
    <property type="match status" value="1"/>
</dbReference>